<dbReference type="InterPro" id="IPR025681">
    <property type="entry name" value="COOH-NH2_lig"/>
</dbReference>
<accession>A0ABU1IHM5</accession>
<proteinExistence type="predicted"/>
<comment type="caution">
    <text evidence="1">The sequence shown here is derived from an EMBL/GenBank/DDBJ whole genome shotgun (WGS) entry which is preliminary data.</text>
</comment>
<dbReference type="Proteomes" id="UP001185012">
    <property type="component" value="Unassembled WGS sequence"/>
</dbReference>
<dbReference type="RefSeq" id="WP_309861376.1">
    <property type="nucleotide sequence ID" value="NZ_JAVDQG010000001.1"/>
</dbReference>
<organism evidence="1 2">
    <name type="scientific">Desmospora profundinema</name>
    <dbReference type="NCBI Taxonomy" id="1571184"/>
    <lineage>
        <taxon>Bacteria</taxon>
        <taxon>Bacillati</taxon>
        <taxon>Bacillota</taxon>
        <taxon>Bacilli</taxon>
        <taxon>Bacillales</taxon>
        <taxon>Thermoactinomycetaceae</taxon>
        <taxon>Desmospora</taxon>
    </lineage>
</organism>
<reference evidence="1 2" key="1">
    <citation type="submission" date="2023-07" db="EMBL/GenBank/DDBJ databases">
        <title>Genomic Encyclopedia of Type Strains, Phase IV (KMG-IV): sequencing the most valuable type-strain genomes for metagenomic binning, comparative biology and taxonomic classification.</title>
        <authorList>
            <person name="Goeker M."/>
        </authorList>
    </citation>
    <scope>NUCLEOTIDE SEQUENCE [LARGE SCALE GENOMIC DNA]</scope>
    <source>
        <strain evidence="1 2">DSM 45903</strain>
    </source>
</reference>
<gene>
    <name evidence="1" type="ORF">JOE21_000265</name>
</gene>
<evidence type="ECO:0008006" key="3">
    <source>
        <dbReference type="Google" id="ProtNLM"/>
    </source>
</evidence>
<dbReference type="Pfam" id="PF14395">
    <property type="entry name" value="COOH-NH2_lig"/>
    <property type="match status" value="1"/>
</dbReference>
<evidence type="ECO:0000313" key="2">
    <source>
        <dbReference type="Proteomes" id="UP001185012"/>
    </source>
</evidence>
<sequence length="459" mass="52281">MEPLLLECGQEGVEKRLLDAVTTSHNHLASSIRLRWDGDPLYVSSVLGLNDSRQVDKARSKEWKMEVWKLHGLTVAASRSTVLRLYVVPVFQTQALLLYKSKTSPVWLSGGRGGKPTFNRVPPQDSSQEVRKVKTTAVRALYALGLDYGVAKVGIQPGNRIAVVDVIPNPRLNNEMGIQLAGAIQQYIRRLPRLLSPVDQVMMGADPEFLMRRKNGSLVMASNYFPRFGQVGCDAIWHGRDRSVKPLVELRPKPSTDPRQVVIRMYKGMITAARRVNEQQVEWLAGALPHPQYPLGGHIHFSGIPLTFQLLRALDLYLALPIMVAEDKNGVRRRPRYGFLGDYRPQFHGGFEYRTLPSWLVSPTLTRGSMAVAQLIAARYPYLPTDDWYDDKLQQAYYRGDKKVVRERMEGLWGALKRLGEYERSQKDLDRFYQMAVSGVPWNEKQDIRKAWKLPPYQK</sequence>
<protein>
    <recommendedName>
        <fullName evidence="3">PhiEco32-like amidoligase-type 2 protein</fullName>
    </recommendedName>
</protein>
<evidence type="ECO:0000313" key="1">
    <source>
        <dbReference type="EMBL" id="MDR6224277.1"/>
    </source>
</evidence>
<keyword evidence="2" id="KW-1185">Reference proteome</keyword>
<dbReference type="EMBL" id="JAVDQG010000001">
    <property type="protein sequence ID" value="MDR6224277.1"/>
    <property type="molecule type" value="Genomic_DNA"/>
</dbReference>
<name>A0ABU1IHM5_9BACL</name>